<dbReference type="OrthoDB" id="3540210at2759"/>
<feature type="transmembrane region" description="Helical" evidence="7">
    <location>
        <begin position="897"/>
        <end position="914"/>
    </location>
</feature>
<keyword evidence="6" id="KW-0479">Metal-binding</keyword>
<dbReference type="AlphaFoldDB" id="U1GS99"/>
<feature type="transmembrane region" description="Helical" evidence="7">
    <location>
        <begin position="726"/>
        <end position="749"/>
    </location>
</feature>
<keyword evidence="3 7" id="KW-0812">Transmembrane</keyword>
<dbReference type="GO" id="GO:0016020">
    <property type="term" value="C:membrane"/>
    <property type="evidence" value="ECO:0007669"/>
    <property type="project" value="UniProtKB-SubCell"/>
</dbReference>
<dbReference type="RefSeq" id="XP_007787875.1">
    <property type="nucleotide sequence ID" value="XM_007789685.1"/>
</dbReference>
<dbReference type="EMBL" id="KE720866">
    <property type="protein sequence ID" value="ERF74871.1"/>
    <property type="molecule type" value="Genomic_DNA"/>
</dbReference>
<feature type="transmembrane region" description="Helical" evidence="7">
    <location>
        <begin position="826"/>
        <end position="846"/>
    </location>
</feature>
<dbReference type="PANTHER" id="PTHR20855:SF52">
    <property type="entry name" value="ADIPONECTIN RECEPTOR PROTEIN"/>
    <property type="match status" value="1"/>
</dbReference>
<dbReference type="HOGENOM" id="CLU_014247_0_0_1"/>
<keyword evidence="5 7" id="KW-0472">Membrane</keyword>
<keyword evidence="4 7" id="KW-1133">Transmembrane helix</keyword>
<feature type="transmembrane region" description="Helical" evidence="7">
    <location>
        <begin position="38"/>
        <end position="63"/>
    </location>
</feature>
<keyword evidence="6" id="KW-0862">Zinc</keyword>
<evidence type="ECO:0000256" key="1">
    <source>
        <dbReference type="ARBA" id="ARBA00004141"/>
    </source>
</evidence>
<dbReference type="Proteomes" id="UP000019373">
    <property type="component" value="Unassembled WGS sequence"/>
</dbReference>
<feature type="binding site" evidence="6">
    <location>
        <position position="747"/>
    </location>
    <ligand>
        <name>Zn(2+)</name>
        <dbReference type="ChEBI" id="CHEBI:29105"/>
    </ligand>
</feature>
<dbReference type="GO" id="GO:0006882">
    <property type="term" value="P:intracellular zinc ion homeostasis"/>
    <property type="evidence" value="ECO:0007669"/>
    <property type="project" value="TreeGrafter"/>
</dbReference>
<feature type="transmembrane region" description="Helical" evidence="7">
    <location>
        <begin position="761"/>
        <end position="781"/>
    </location>
</feature>
<protein>
    <submittedName>
        <fullName evidence="8">Uncharacterized protein</fullName>
    </submittedName>
</protein>
<feature type="binding site" evidence="6">
    <location>
        <position position="895"/>
    </location>
    <ligand>
        <name>Zn(2+)</name>
        <dbReference type="ChEBI" id="CHEBI:29105"/>
    </ligand>
</feature>
<evidence type="ECO:0000256" key="5">
    <source>
        <dbReference type="ARBA" id="ARBA00023136"/>
    </source>
</evidence>
<dbReference type="Pfam" id="PF03006">
    <property type="entry name" value="HlyIII"/>
    <property type="match status" value="1"/>
</dbReference>
<feature type="transmembrane region" description="Helical" evidence="7">
    <location>
        <begin position="858"/>
        <end position="876"/>
    </location>
</feature>
<sequence>MSGTAYASSFVYTGIWTNWSKGPIYGATLTLYQREAGLFAAFLAIYVTAAGGQFWKILCYLSYQTRAARQNPYGDNFRRKTQVILRNSAGPVSALWEFALLSFRRHDQDRTQRMSVCMQCAFFIFIAFATFSSFGAASIFSSQVTKATGNNTLLYSKSCGYARYPDGPDSSFSKFLRTMKLAQDAAGYARACYGLTDNLLQCKSYPQKQINWETDTNASCPFSARRCRNNLAVSFDTGPIDTHAIFGVNAPPKDRVTYRRRTTCAPLDLDDLSATETSVDGAAGEVKDVENIYAGPVNFGFGPFNASAPTFSRNVRVPINGLGYQLQTAFSIAGSASGIWVPIPDLNRTDADVTIFLLAFNDILFIQPNDDPVFSAHVAKLSPLGVRAYRSDRNISAVACAEQHQYCNPAVASGQFPRCTNLTGAQLLWPHDDIPAIQLIRDTGLNTLKNDNLGFNPFQALVAGYSSAATSAGMYFAVFSRGAAALRASETIYSSLQGPLTNTQWITELSGWFAVGLAAIQQAALEYATGPQYLGMTGKLVPPASNDALGQRLCHSQTFRSSGEVQSFSLLGVTIILSGGGLIILSLFLRASPEQLDRVAPKQSHDAARQHQDLMRLRHRPQPPTGMAGKKNIATEEEPLLQKATDRLLVHWSDLPEWSQDNEHIQSGFRPTSNSYWTSFQSCCYVHNETGNIYSHLLATLWMIALPIRLYPLTKEHYPNADADDWTVFGLFFLGGASCFALSTIYHILANHSRATHDFCLQLDFLGIIVVTAGCFPPGIWYSFPCVARKTKVFWIGLDLAAQFVAAIFVIFVRRFHQPAWRPLRGFLFSIMASSAFYPIIYASFLHGYRQTDAEAGASRYVLTVAVYLTAVTIYATRLPEAWRPGRFDIWGQSHQIFHILMAVGLTLHFWAFAKAFDYAKRIKQC</sequence>
<proteinExistence type="inferred from homology"/>
<keyword evidence="9" id="KW-1185">Reference proteome</keyword>
<feature type="binding site" evidence="6">
    <location>
        <position position="899"/>
    </location>
    <ligand>
        <name>Zn(2+)</name>
        <dbReference type="ChEBI" id="CHEBI:29105"/>
    </ligand>
</feature>
<evidence type="ECO:0000256" key="6">
    <source>
        <dbReference type="PIRSR" id="PIRSR604254-1"/>
    </source>
</evidence>
<gene>
    <name evidence="8" type="ORF">EPUS_03255</name>
</gene>
<dbReference type="GO" id="GO:0038023">
    <property type="term" value="F:signaling receptor activity"/>
    <property type="evidence" value="ECO:0007669"/>
    <property type="project" value="TreeGrafter"/>
</dbReference>
<dbReference type="InterPro" id="IPR004254">
    <property type="entry name" value="AdipoR/HlyIII-related"/>
</dbReference>
<organism evidence="8 9">
    <name type="scientific">Endocarpon pusillum (strain Z07020 / HMAS-L-300199)</name>
    <name type="common">Lichen-forming fungus</name>
    <dbReference type="NCBI Taxonomy" id="1263415"/>
    <lineage>
        <taxon>Eukaryota</taxon>
        <taxon>Fungi</taxon>
        <taxon>Dikarya</taxon>
        <taxon>Ascomycota</taxon>
        <taxon>Pezizomycotina</taxon>
        <taxon>Eurotiomycetes</taxon>
        <taxon>Chaetothyriomycetidae</taxon>
        <taxon>Verrucariales</taxon>
        <taxon>Verrucariaceae</taxon>
        <taxon>Endocarpon</taxon>
    </lineage>
</organism>
<evidence type="ECO:0000313" key="9">
    <source>
        <dbReference type="Proteomes" id="UP000019373"/>
    </source>
</evidence>
<feature type="transmembrane region" description="Helical" evidence="7">
    <location>
        <begin position="568"/>
        <end position="589"/>
    </location>
</feature>
<name>U1GS99_ENDPU</name>
<feature type="transmembrane region" description="Helical" evidence="7">
    <location>
        <begin position="793"/>
        <end position="814"/>
    </location>
</feature>
<feature type="transmembrane region" description="Helical" evidence="7">
    <location>
        <begin position="115"/>
        <end position="140"/>
    </location>
</feature>
<evidence type="ECO:0000313" key="8">
    <source>
        <dbReference type="EMBL" id="ERF74871.1"/>
    </source>
</evidence>
<accession>U1GS99</accession>
<dbReference type="GO" id="GO:0046872">
    <property type="term" value="F:metal ion binding"/>
    <property type="evidence" value="ECO:0007669"/>
    <property type="project" value="UniProtKB-KW"/>
</dbReference>
<evidence type="ECO:0000256" key="7">
    <source>
        <dbReference type="SAM" id="Phobius"/>
    </source>
</evidence>
<reference evidence="9" key="1">
    <citation type="journal article" date="2014" name="BMC Genomics">
        <title>Genome characteristics reveal the impact of lichenization on lichen-forming fungus Endocarpon pusillum Hedwig (Verrucariales, Ascomycota).</title>
        <authorList>
            <person name="Wang Y.-Y."/>
            <person name="Liu B."/>
            <person name="Zhang X.-Y."/>
            <person name="Zhou Q.-M."/>
            <person name="Zhang T."/>
            <person name="Li H."/>
            <person name="Yu Y.-F."/>
            <person name="Zhang X.-L."/>
            <person name="Hao X.-Y."/>
            <person name="Wang M."/>
            <person name="Wang L."/>
            <person name="Wei J.-C."/>
        </authorList>
    </citation>
    <scope>NUCLEOTIDE SEQUENCE [LARGE SCALE GENOMIC DNA]</scope>
    <source>
        <strain evidence="9">Z07020 / HMAS-L-300199</strain>
    </source>
</reference>
<dbReference type="eggNOG" id="KOG0748">
    <property type="taxonomic scope" value="Eukaryota"/>
</dbReference>
<evidence type="ECO:0000256" key="4">
    <source>
        <dbReference type="ARBA" id="ARBA00022989"/>
    </source>
</evidence>
<comment type="similarity">
    <text evidence="2">Belongs to the ADIPOR family.</text>
</comment>
<dbReference type="PANTHER" id="PTHR20855">
    <property type="entry name" value="ADIPOR/PROGESTIN RECEPTOR-RELATED"/>
    <property type="match status" value="1"/>
</dbReference>
<evidence type="ECO:0000256" key="2">
    <source>
        <dbReference type="ARBA" id="ARBA00007018"/>
    </source>
</evidence>
<comment type="subcellular location">
    <subcellularLocation>
        <location evidence="1">Membrane</location>
        <topology evidence="1">Multi-pass membrane protein</topology>
    </subcellularLocation>
</comment>
<dbReference type="GeneID" id="19238301"/>
<evidence type="ECO:0000256" key="3">
    <source>
        <dbReference type="ARBA" id="ARBA00022692"/>
    </source>
</evidence>